<dbReference type="GO" id="GO:0005524">
    <property type="term" value="F:ATP binding"/>
    <property type="evidence" value="ECO:0007669"/>
    <property type="project" value="UniProtKB-KW"/>
</dbReference>
<dbReference type="OMA" id="HYCIARH"/>
<evidence type="ECO:0000256" key="2">
    <source>
        <dbReference type="ARBA" id="ARBA00022527"/>
    </source>
</evidence>
<evidence type="ECO:0000313" key="10">
    <source>
        <dbReference type="EMBL" id="CAD8176605.1"/>
    </source>
</evidence>
<dbReference type="Proteomes" id="UP000683925">
    <property type="component" value="Unassembled WGS sequence"/>
</dbReference>
<evidence type="ECO:0000256" key="8">
    <source>
        <dbReference type="ARBA" id="ARBA00048679"/>
    </source>
</evidence>
<evidence type="ECO:0000259" key="9">
    <source>
        <dbReference type="PROSITE" id="PS50011"/>
    </source>
</evidence>
<dbReference type="EMBL" id="CAJJDP010000066">
    <property type="protein sequence ID" value="CAD8176605.1"/>
    <property type="molecule type" value="Genomic_DNA"/>
</dbReference>
<dbReference type="EC" id="2.7.11.1" evidence="1"/>
<evidence type="ECO:0000256" key="5">
    <source>
        <dbReference type="ARBA" id="ARBA00022777"/>
    </source>
</evidence>
<dbReference type="GO" id="GO:0004674">
    <property type="term" value="F:protein serine/threonine kinase activity"/>
    <property type="evidence" value="ECO:0007669"/>
    <property type="project" value="UniProtKB-KW"/>
</dbReference>
<keyword evidence="11" id="KW-1185">Reference proteome</keyword>
<accession>A0A8S1VK63</accession>
<proteinExistence type="predicted"/>
<evidence type="ECO:0000256" key="7">
    <source>
        <dbReference type="ARBA" id="ARBA00047899"/>
    </source>
</evidence>
<dbReference type="InterPro" id="IPR000719">
    <property type="entry name" value="Prot_kinase_dom"/>
</dbReference>
<evidence type="ECO:0000256" key="1">
    <source>
        <dbReference type="ARBA" id="ARBA00012513"/>
    </source>
</evidence>
<keyword evidence="3" id="KW-0808">Transferase</keyword>
<evidence type="ECO:0000256" key="6">
    <source>
        <dbReference type="ARBA" id="ARBA00022840"/>
    </source>
</evidence>
<keyword evidence="4" id="KW-0547">Nucleotide-binding</keyword>
<keyword evidence="2" id="KW-0723">Serine/threonine-protein kinase</keyword>
<dbReference type="PROSITE" id="PS50011">
    <property type="entry name" value="PROTEIN_KINASE_DOM"/>
    <property type="match status" value="1"/>
</dbReference>
<dbReference type="OrthoDB" id="10261027at2759"/>
<comment type="caution">
    <text evidence="10">The sequence shown here is derived from an EMBL/GenBank/DDBJ whole genome shotgun (WGS) entry which is preliminary data.</text>
</comment>
<name>A0A8S1VK63_PAROT</name>
<protein>
    <recommendedName>
        <fullName evidence="1">non-specific serine/threonine protein kinase</fullName>
        <ecNumber evidence="1">2.7.11.1</ecNumber>
    </recommendedName>
</protein>
<dbReference type="PANTHER" id="PTHR43671:SF98">
    <property type="entry name" value="SERINE_THREONINE-PROTEIN KINASE NEK11"/>
    <property type="match status" value="1"/>
</dbReference>
<evidence type="ECO:0000256" key="3">
    <source>
        <dbReference type="ARBA" id="ARBA00022679"/>
    </source>
</evidence>
<keyword evidence="6" id="KW-0067">ATP-binding</keyword>
<feature type="domain" description="Protein kinase" evidence="9">
    <location>
        <begin position="4"/>
        <end position="243"/>
    </location>
</feature>
<dbReference type="PANTHER" id="PTHR43671">
    <property type="entry name" value="SERINE/THREONINE-PROTEIN KINASE NEK"/>
    <property type="match status" value="1"/>
</dbReference>
<sequence length="461" mass="54337">MQNYQILEKIYESKSTIIHKVRNIKDNNTYAMKEFVGFSNQALCEIQRMKQCQIPFVIKLKEVFRLEDNLIIIMEYADQGNLKQFISEHLGSFISERVICKIFIQIIFVLIYLRENKICYKGLNPENILIHQEQVRICDFGIDNLIQHQKPSYRPPELLFQNNFTYKSMIYQFGLVLYELTTQRQLFKSEIIEQIKAVILNGGAIVKIPSIYSKELRFIITTCLDFQETGRLDIRELVHNENFKILLQQKHFTFTHEQQETFEFWCNSKQQKQKRKSVFIDNLDLEAKEPNTNTNNQQIIEQNRSNNNNTINMESKNRSKLIIPKLNQEKLNETLTVRPISQQTKGTQSNTIIRSNTFSRQNFPSFTNRKMLSPKPKPLFIDFIQKPQYLDAPIKPQNAINNLIKLKMEQCVETIGIAETRQTLNRLKQGGSVKEFISKYQDAKHYCIARHMQDIISFTQL</sequence>
<dbReference type="Pfam" id="PF00069">
    <property type="entry name" value="Pkinase"/>
    <property type="match status" value="1"/>
</dbReference>
<dbReference type="AlphaFoldDB" id="A0A8S1VK63"/>
<comment type="catalytic activity">
    <reaction evidence="7">
        <text>L-threonyl-[protein] + ATP = O-phospho-L-threonyl-[protein] + ADP + H(+)</text>
        <dbReference type="Rhea" id="RHEA:46608"/>
        <dbReference type="Rhea" id="RHEA-COMP:11060"/>
        <dbReference type="Rhea" id="RHEA-COMP:11605"/>
        <dbReference type="ChEBI" id="CHEBI:15378"/>
        <dbReference type="ChEBI" id="CHEBI:30013"/>
        <dbReference type="ChEBI" id="CHEBI:30616"/>
        <dbReference type="ChEBI" id="CHEBI:61977"/>
        <dbReference type="ChEBI" id="CHEBI:456216"/>
        <dbReference type="EC" id="2.7.11.1"/>
    </reaction>
</comment>
<comment type="catalytic activity">
    <reaction evidence="8">
        <text>L-seryl-[protein] + ATP = O-phospho-L-seryl-[protein] + ADP + H(+)</text>
        <dbReference type="Rhea" id="RHEA:17989"/>
        <dbReference type="Rhea" id="RHEA-COMP:9863"/>
        <dbReference type="Rhea" id="RHEA-COMP:11604"/>
        <dbReference type="ChEBI" id="CHEBI:15378"/>
        <dbReference type="ChEBI" id="CHEBI:29999"/>
        <dbReference type="ChEBI" id="CHEBI:30616"/>
        <dbReference type="ChEBI" id="CHEBI:83421"/>
        <dbReference type="ChEBI" id="CHEBI:456216"/>
        <dbReference type="EC" id="2.7.11.1"/>
    </reaction>
</comment>
<dbReference type="InterPro" id="IPR050660">
    <property type="entry name" value="NEK_Ser/Thr_kinase"/>
</dbReference>
<gene>
    <name evidence="10" type="ORF">POCTA_138.1.T0670177</name>
</gene>
<organism evidence="10 11">
    <name type="scientific">Paramecium octaurelia</name>
    <dbReference type="NCBI Taxonomy" id="43137"/>
    <lineage>
        <taxon>Eukaryota</taxon>
        <taxon>Sar</taxon>
        <taxon>Alveolata</taxon>
        <taxon>Ciliophora</taxon>
        <taxon>Intramacronucleata</taxon>
        <taxon>Oligohymenophorea</taxon>
        <taxon>Peniculida</taxon>
        <taxon>Parameciidae</taxon>
        <taxon>Paramecium</taxon>
    </lineage>
</organism>
<evidence type="ECO:0000313" key="11">
    <source>
        <dbReference type="Proteomes" id="UP000683925"/>
    </source>
</evidence>
<reference evidence="10" key="1">
    <citation type="submission" date="2021-01" db="EMBL/GenBank/DDBJ databases">
        <authorList>
            <consortium name="Genoscope - CEA"/>
            <person name="William W."/>
        </authorList>
    </citation>
    <scope>NUCLEOTIDE SEQUENCE</scope>
</reference>
<keyword evidence="5" id="KW-0418">Kinase</keyword>
<evidence type="ECO:0000256" key="4">
    <source>
        <dbReference type="ARBA" id="ARBA00022741"/>
    </source>
</evidence>